<dbReference type="OrthoDB" id="10252347at2759"/>
<dbReference type="Pfam" id="PF15964">
    <property type="entry name" value="CCCAP"/>
    <property type="match status" value="1"/>
</dbReference>
<gene>
    <name evidence="2" type="ORF">TRIADDRAFT_57221</name>
</gene>
<dbReference type="GeneID" id="6754470"/>
<organism evidence="2 3">
    <name type="scientific">Trichoplax adhaerens</name>
    <name type="common">Trichoplax reptans</name>
    <dbReference type="NCBI Taxonomy" id="10228"/>
    <lineage>
        <taxon>Eukaryota</taxon>
        <taxon>Metazoa</taxon>
        <taxon>Placozoa</taxon>
        <taxon>Uniplacotomia</taxon>
        <taxon>Trichoplacea</taxon>
        <taxon>Trichoplacidae</taxon>
        <taxon>Trichoplax</taxon>
    </lineage>
</organism>
<dbReference type="PANTHER" id="PTHR34343">
    <property type="entry name" value="SEROLOGICALLY DEFINED COLON CANCER ANTIGEN 8"/>
    <property type="match status" value="1"/>
</dbReference>
<accession>B3RYU7</accession>
<dbReference type="InParanoid" id="B3RYU7"/>
<feature type="coiled-coil region" evidence="1">
    <location>
        <begin position="540"/>
        <end position="620"/>
    </location>
</feature>
<dbReference type="EMBL" id="DS985246">
    <property type="protein sequence ID" value="EDV23731.1"/>
    <property type="molecule type" value="Genomic_DNA"/>
</dbReference>
<evidence type="ECO:0000313" key="3">
    <source>
        <dbReference type="Proteomes" id="UP000009022"/>
    </source>
</evidence>
<dbReference type="InterPro" id="IPR031887">
    <property type="entry name" value="SDCCAG8"/>
</dbReference>
<name>B3RYU7_TRIAD</name>
<feature type="coiled-coil region" evidence="1">
    <location>
        <begin position="291"/>
        <end position="432"/>
    </location>
</feature>
<evidence type="ECO:0000256" key="1">
    <source>
        <dbReference type="SAM" id="Coils"/>
    </source>
</evidence>
<dbReference type="GO" id="GO:0031023">
    <property type="term" value="P:microtubule organizing center organization"/>
    <property type="evidence" value="ECO:0000318"/>
    <property type="project" value="GO_Central"/>
</dbReference>
<dbReference type="OMA" id="ERCMKER"/>
<dbReference type="KEGG" id="tad:TRIADDRAFT_57221"/>
<dbReference type="GO" id="GO:0005814">
    <property type="term" value="C:centriole"/>
    <property type="evidence" value="ECO:0000318"/>
    <property type="project" value="GO_Central"/>
</dbReference>
<sequence length="675" mass="77719">MAKYQQSSQFRPSPDGINRSAVETKIPTLSPSWKSSYAVTNSASPRNYDGDYNTRASPSLAKYFNAGDQLREMLARYNQYSGHSRNPVTLTKLIASSGQANSLHRRKLKRIGSWPIAMNETIAEEGIQPLKQFVKASEGVLDKDISAGGETSVADKRLKSKNADISNLHTDSAIKSIKEEMNTIKQFQIHQEATSDQFSDSIVNMNLINKSSDQTQEAPKDVKVGHEHADTNIPVHVLNTSKPINQVIVDRLTSERDEALQTAVRYRKIVDEMCHKEVAMYKQIKNCVETMETMQMEKKETEFEVMHAKEEIARQQEKYSRLLETISERCMKERQNANADCQVEIQGLQQQIKSMEDIEITLRNQIDRQTREKTQLLIDLEQVRSQLMAKDVDSNQLLDKVNSEVSLANIERNNALDEAASLRLKLTQERKERERNDMKLKSETEGLQRRLRTIETELMASKDNSLQLTQQITKLEQQSIQISTDKDSRERGYVEEINKLQSWLRKQEADYMTAARKTEIEYQQSKQELQNILDGQIHVCNQWKDSSNQLAEQLQEITDKYGHMKNQSQTLERELQEKLHYANKTIQDLGDYSNQQDKLISSLRERLEEEENSNQKSANQNFELLTKQSSLLRDRQLLTEEIEYLKLQLAAIPAAIPKWETTNNASSDEPELTWQ</sequence>
<evidence type="ECO:0000313" key="2">
    <source>
        <dbReference type="EMBL" id="EDV23731.1"/>
    </source>
</evidence>
<keyword evidence="3" id="KW-1185">Reference proteome</keyword>
<dbReference type="PANTHER" id="PTHR34343:SF1">
    <property type="entry name" value="SEROLOGICALLY DEFINED COLON CANCER ANTIGEN 8"/>
    <property type="match status" value="1"/>
</dbReference>
<dbReference type="PhylomeDB" id="B3RYU7"/>
<dbReference type="GO" id="GO:0035148">
    <property type="term" value="P:tube formation"/>
    <property type="evidence" value="ECO:0000318"/>
    <property type="project" value="GO_Central"/>
</dbReference>
<dbReference type="GO" id="GO:0007098">
    <property type="term" value="P:centrosome cycle"/>
    <property type="evidence" value="ECO:0007669"/>
    <property type="project" value="InterPro"/>
</dbReference>
<dbReference type="GO" id="GO:0001764">
    <property type="term" value="P:neuron migration"/>
    <property type="evidence" value="ECO:0000318"/>
    <property type="project" value="GO_Central"/>
</dbReference>
<dbReference type="Proteomes" id="UP000009022">
    <property type="component" value="Unassembled WGS sequence"/>
</dbReference>
<proteinExistence type="predicted"/>
<reference evidence="2 3" key="1">
    <citation type="journal article" date="2008" name="Nature">
        <title>The Trichoplax genome and the nature of placozoans.</title>
        <authorList>
            <person name="Srivastava M."/>
            <person name="Begovic E."/>
            <person name="Chapman J."/>
            <person name="Putnam N.H."/>
            <person name="Hellsten U."/>
            <person name="Kawashima T."/>
            <person name="Kuo A."/>
            <person name="Mitros T."/>
            <person name="Salamov A."/>
            <person name="Carpenter M.L."/>
            <person name="Signorovitch A.Y."/>
            <person name="Moreno M.A."/>
            <person name="Kamm K."/>
            <person name="Grimwood J."/>
            <person name="Schmutz J."/>
            <person name="Shapiro H."/>
            <person name="Grigoriev I.V."/>
            <person name="Buss L.W."/>
            <person name="Schierwater B."/>
            <person name="Dellaporta S.L."/>
            <person name="Rokhsar D.S."/>
        </authorList>
    </citation>
    <scope>NUCLEOTIDE SEQUENCE [LARGE SCALE GENOMIC DNA]</scope>
    <source>
        <strain evidence="2 3">Grell-BS-1999</strain>
    </source>
</reference>
<dbReference type="GO" id="GO:0030010">
    <property type="term" value="P:establishment of cell polarity"/>
    <property type="evidence" value="ECO:0000318"/>
    <property type="project" value="GO_Central"/>
</dbReference>
<dbReference type="HOGENOM" id="CLU_407324_0_0_1"/>
<dbReference type="CTD" id="6754470"/>
<dbReference type="RefSeq" id="XP_002113257.1">
    <property type="nucleotide sequence ID" value="XM_002113221.1"/>
</dbReference>
<keyword evidence="1" id="KW-0175">Coiled coil</keyword>
<dbReference type="AlphaFoldDB" id="B3RYU7"/>
<dbReference type="GO" id="GO:0005813">
    <property type="term" value="C:centrosome"/>
    <property type="evidence" value="ECO:0000318"/>
    <property type="project" value="GO_Central"/>
</dbReference>
<protein>
    <submittedName>
        <fullName evidence="2">Uncharacterized protein</fullName>
    </submittedName>
</protein>